<dbReference type="PROSITE" id="PS50125">
    <property type="entry name" value="GUANYLATE_CYCLASE_2"/>
    <property type="match status" value="1"/>
</dbReference>
<dbReference type="Pfam" id="PF00211">
    <property type="entry name" value="Guanylate_cyc"/>
    <property type="match status" value="1"/>
</dbReference>
<dbReference type="PANTHER" id="PTHR48051">
    <property type="match status" value="1"/>
</dbReference>
<feature type="compositionally biased region" description="Polar residues" evidence="13">
    <location>
        <begin position="137"/>
        <end position="159"/>
    </location>
</feature>
<dbReference type="CDD" id="cd00143">
    <property type="entry name" value="PP2Cc"/>
    <property type="match status" value="1"/>
</dbReference>
<feature type="non-terminal residue" evidence="17">
    <location>
        <position position="1867"/>
    </location>
</feature>
<dbReference type="SUPFAM" id="SSF81606">
    <property type="entry name" value="PP2C-like"/>
    <property type="match status" value="1"/>
</dbReference>
<sequence length="1867" mass="208013">MASAQHSHHNDRKSSTGSTSFRPVDPVHTESSTTNAGGERRPSAGSGYFSHSHHNGRLNGDHGTSNTMNTSNLVRSPADERERQRPNNGRTYLEASAQSGMTAGNPGRRKHNKDESNGLLSFFRTSSRPPSPDQLESFYSSSHTRKTSFSGSTNGNTGNYRPVVTSAGSFLSNSSSALNGAGYNSTGGGSSSFNNGHHNLTGQSQPHPLDMESDRRRSNDSYSRSSSPDRSSELHPTIGVHKHSFPTTPPPYTRPHQRTDSIKNATDAQHRRTKSTDLGDTYGKRPGQDQEPSAYVASPAKEAKKIILGLFRKKHHHHHGSSSSQHQQPYSQHSHNERLRKCSADDPYMIAPPISGFHAFSMAFFPDHDSILYNGSSEKRPGNDGGDANQKALQYLPGPKKGSKKDLISDPFFQKDISVDFEDMSGIKEDPTHIQRPPISPAVAGVETWLAPESWDVQPATVTAGAQRSLAISPDDLSDMDMSDFENWDYGKTKLSTIRIFRKDTTYTTVNCVFNITASELSTILGKKIFKPDTSKYHLYILRNNIVRALSPHERPLNILRRLLMQFGYTEQDKLEELSGKDNSFICRFTFEEHRAPLTTEADSPDYKDVNLQKRCLPTIPIVLYSKAKDIVRLNVSHNQRMDLPLDFVQNCSVLRELHMAFNDLDRIPSNVRSIVHLQVLDLRGNRIKNLEKANLEEAQELVTLYLQSNRLDSIPDAFHSFEYLRTLSLSNNRFTKVPMVLFQISTLEVLDMSFNELTEIPSEVGRLMKLKELLLFGNRIGPYLPRSMSALTRLWKLDIRQNGILNLDAVNNLPALKELHVDYNTNVIVNNFFKSLKSVSLLKCNMIEINICGTADTLTFLDISFNNLSQLTPTILEHLRSLEVLKLDNNNISSIPETIGTLTRLRVLSISNNQLLKLPEEIGQMDSLVWLDVHNNSLNELPVAIWKCQLSTLNASSNALECFPAPPKLAPPSTNAGLVSALPSSATASDLEGGTTTAPVATVTTTSVAAATSTSPSRTKPLPAPLVPVQNTPTTRAPYAPRLATSLSELFLGDNQFPDEVMYPLSHFMNLKVLNLSHNFIAEIPRGKIPNPGRIVELYLSGNQLTSLPAEDMECLRSLQVLHVNSNKLTTLPGELRNIDGLRVVDVGCNMLKYNVLNWLYDWNWNYNKNLRYLNMSGNKRFEIRRQTAESVPVAAAQPGSLSGFDNLVNLRVLGLMDVTIADNVPENSVDRRVRTSMSTLHNMSYGMADTLGNSDDLCIWDLVRPKFQAKEDESLFGLFDGYINIPQANCFMTSHLKDRFESSLKIELEKLEMTDTVENALRRTFLGLDRELWPVAQYEGDKSGASALVAYIKGMKLYCANIGDTIAVLVKKSDSYKVLSKKHIPWNPTEAFRIRRAGGLVNDKGLLNDELKVSRSFGHFHLVPIVNSDPHIETTTLTVDDDFLIMASSGFWDVIPYTTAVDIAKMAKRNYGDLMYASQKLRDIAISYGAKDHMVVMLIGVGDLFRKRVPSDPSDYHQQNYKRPKAPEGPVDGLYSLNHLKPEIEPPQGHVAMVFTDIKNSTKLWESVPAAMAASIKEHFNVMRRQLRLIGGYEVKNEGDALMASFSSVPAAMLWCFKVQELLIMADWPQEILDSVECRAIYASDSTQLIYRGLSVRMGIHWGQPVSDRDAVTRRMDYYGPMVNRAARICDCADGGEICVSSDVINVIDHLMADTDLEHSDSPQAEHIRDLKKMGFGSKDLGEKKLKGLETPENLHLVYPLMLAGRLDMDASKIMSGAPAVETGLIKSTVDLDLTSVRSLQMICLRLERLASGTTAQHGHATEHSLALLSLPIKDNANQDDLLQITENYIVRIENCFSQLYMAKT</sequence>
<keyword evidence="18" id="KW-1185">Reference proteome</keyword>
<feature type="compositionally biased region" description="Low complexity" evidence="13">
    <location>
        <begin position="220"/>
        <end position="229"/>
    </location>
</feature>
<comment type="caution">
    <text evidence="17">The sequence shown here is derived from an EMBL/GenBank/DDBJ whole genome shotgun (WGS) entry which is preliminary data.</text>
</comment>
<dbReference type="OrthoDB" id="2021138at2759"/>
<feature type="domain" description="Ras-associating" evidence="15">
    <location>
        <begin position="497"/>
        <end position="596"/>
    </location>
</feature>
<comment type="catalytic activity">
    <reaction evidence="1">
        <text>ATP = 3',5'-cyclic AMP + diphosphate</text>
        <dbReference type="Rhea" id="RHEA:15389"/>
        <dbReference type="ChEBI" id="CHEBI:30616"/>
        <dbReference type="ChEBI" id="CHEBI:33019"/>
        <dbReference type="ChEBI" id="CHEBI:58165"/>
        <dbReference type="EC" id="4.6.1.1"/>
    </reaction>
</comment>
<feature type="region of interest" description="Disordered" evidence="13">
    <location>
        <begin position="1010"/>
        <end position="1036"/>
    </location>
</feature>
<dbReference type="InterPro" id="IPR032675">
    <property type="entry name" value="LRR_dom_sf"/>
</dbReference>
<accession>A0A9P6ILY7</accession>
<feature type="region of interest" description="Disordered" evidence="13">
    <location>
        <begin position="188"/>
        <end position="299"/>
    </location>
</feature>
<keyword evidence="10" id="KW-0456">Lyase</keyword>
<dbReference type="GO" id="GO:0006171">
    <property type="term" value="P:cAMP biosynthetic process"/>
    <property type="evidence" value="ECO:0007669"/>
    <property type="project" value="UniProtKB-KW"/>
</dbReference>
<dbReference type="SMART" id="SM00332">
    <property type="entry name" value="PP2Cc"/>
    <property type="match status" value="1"/>
</dbReference>
<evidence type="ECO:0000256" key="1">
    <source>
        <dbReference type="ARBA" id="ARBA00001593"/>
    </source>
</evidence>
<evidence type="ECO:0000256" key="3">
    <source>
        <dbReference type="ARBA" id="ARBA00012201"/>
    </source>
</evidence>
<evidence type="ECO:0000313" key="18">
    <source>
        <dbReference type="Proteomes" id="UP000749646"/>
    </source>
</evidence>
<dbReference type="InterPro" id="IPR000159">
    <property type="entry name" value="RA_dom"/>
</dbReference>
<dbReference type="InterPro" id="IPR001932">
    <property type="entry name" value="PPM-type_phosphatase-like_dom"/>
</dbReference>
<keyword evidence="7" id="KW-0677">Repeat</keyword>
<dbReference type="SUPFAM" id="SSF55073">
    <property type="entry name" value="Nucleotide cyclase"/>
    <property type="match status" value="1"/>
</dbReference>
<evidence type="ECO:0000256" key="13">
    <source>
        <dbReference type="SAM" id="MobiDB-lite"/>
    </source>
</evidence>
<proteinExistence type="inferred from homology"/>
<evidence type="ECO:0000256" key="9">
    <source>
        <dbReference type="ARBA" id="ARBA00022998"/>
    </source>
</evidence>
<dbReference type="InterPro" id="IPR001611">
    <property type="entry name" value="Leu-rich_rpt"/>
</dbReference>
<protein>
    <recommendedName>
        <fullName evidence="4">Adenylate cyclase</fullName>
        <ecNumber evidence="3">4.6.1.1</ecNumber>
    </recommendedName>
    <alternativeName>
        <fullName evidence="11">ATP pyrophosphate-lyase</fullName>
    </alternativeName>
    <alternativeName>
        <fullName evidence="12">Adenylyl cyclase</fullName>
    </alternativeName>
</protein>
<dbReference type="PROSITE" id="PS51450">
    <property type="entry name" value="LRR"/>
    <property type="match status" value="7"/>
</dbReference>
<feature type="compositionally biased region" description="Polar residues" evidence="13">
    <location>
        <begin position="86"/>
        <end position="102"/>
    </location>
</feature>
<dbReference type="Pfam" id="PF23010">
    <property type="entry name" value="RA_3"/>
    <property type="match status" value="1"/>
</dbReference>
<evidence type="ECO:0000256" key="8">
    <source>
        <dbReference type="ARBA" id="ARBA00022842"/>
    </source>
</evidence>
<evidence type="ECO:0000256" key="12">
    <source>
        <dbReference type="ARBA" id="ARBA00032637"/>
    </source>
</evidence>
<evidence type="ECO:0000256" key="2">
    <source>
        <dbReference type="ARBA" id="ARBA00005381"/>
    </source>
</evidence>
<dbReference type="GO" id="GO:0046872">
    <property type="term" value="F:metal ion binding"/>
    <property type="evidence" value="ECO:0007669"/>
    <property type="project" value="UniProtKB-KW"/>
</dbReference>
<feature type="region of interest" description="Disordered" evidence="13">
    <location>
        <begin position="313"/>
        <end position="338"/>
    </location>
</feature>
<evidence type="ECO:0000259" key="14">
    <source>
        <dbReference type="PROSITE" id="PS50125"/>
    </source>
</evidence>
<dbReference type="Proteomes" id="UP000749646">
    <property type="component" value="Unassembled WGS sequence"/>
</dbReference>
<dbReference type="InterPro" id="IPR055071">
    <property type="entry name" value="RA_PHLPP-like"/>
</dbReference>
<dbReference type="PANTHER" id="PTHR48051:SF46">
    <property type="entry name" value="LEUCINE RICH REPEAT-CONTAINING DOMAIN PROTEIN"/>
    <property type="match status" value="1"/>
</dbReference>
<evidence type="ECO:0000256" key="5">
    <source>
        <dbReference type="ARBA" id="ARBA00022614"/>
    </source>
</evidence>
<dbReference type="Gene3D" id="3.60.40.10">
    <property type="entry name" value="PPM-type phosphatase domain"/>
    <property type="match status" value="1"/>
</dbReference>
<gene>
    <name evidence="17" type="primary">CYR1_1</name>
    <name evidence="17" type="ORF">BGZ65_002672</name>
</gene>
<dbReference type="InterPro" id="IPR003591">
    <property type="entry name" value="Leu-rich_rpt_typical-subtyp"/>
</dbReference>
<dbReference type="Gene3D" id="3.30.70.1230">
    <property type="entry name" value="Nucleotide cyclase"/>
    <property type="match status" value="1"/>
</dbReference>
<dbReference type="InterPro" id="IPR050216">
    <property type="entry name" value="LRR_domain-containing"/>
</dbReference>
<dbReference type="CDD" id="cd17214">
    <property type="entry name" value="RA_CYR1_like"/>
    <property type="match status" value="1"/>
</dbReference>
<feature type="region of interest" description="Disordered" evidence="13">
    <location>
        <begin position="1"/>
        <end position="160"/>
    </location>
</feature>
<keyword evidence="6" id="KW-0479">Metal-binding</keyword>
<feature type="domain" description="Guanylate cyclase" evidence="14">
    <location>
        <begin position="1554"/>
        <end position="1692"/>
    </location>
</feature>
<dbReference type="GO" id="GO:0005737">
    <property type="term" value="C:cytoplasm"/>
    <property type="evidence" value="ECO:0007669"/>
    <property type="project" value="TreeGrafter"/>
</dbReference>
<dbReference type="InterPro" id="IPR029787">
    <property type="entry name" value="Nucleotide_cyclase"/>
</dbReference>
<evidence type="ECO:0000313" key="17">
    <source>
        <dbReference type="EMBL" id="KAF9936188.1"/>
    </source>
</evidence>
<keyword evidence="5" id="KW-0433">Leucine-rich repeat</keyword>
<dbReference type="EC" id="4.6.1.1" evidence="3"/>
<evidence type="ECO:0000256" key="4">
    <source>
        <dbReference type="ARBA" id="ARBA00021420"/>
    </source>
</evidence>
<dbReference type="Pfam" id="PF13855">
    <property type="entry name" value="LRR_8"/>
    <property type="match status" value="3"/>
</dbReference>
<name>A0A9P6ILY7_9FUNG</name>
<dbReference type="InterPro" id="IPR001054">
    <property type="entry name" value="A/G_cyclase"/>
</dbReference>
<keyword evidence="8" id="KW-0460">Magnesium</keyword>
<feature type="compositionally biased region" description="Basic and acidic residues" evidence="13">
    <location>
        <begin position="209"/>
        <end position="219"/>
    </location>
</feature>
<dbReference type="Pfam" id="PF00481">
    <property type="entry name" value="PP2C"/>
    <property type="match status" value="1"/>
</dbReference>
<feature type="compositionally biased region" description="Low complexity" evidence="13">
    <location>
        <begin position="321"/>
        <end position="333"/>
    </location>
</feature>
<evidence type="ECO:0000259" key="16">
    <source>
        <dbReference type="PROSITE" id="PS51746"/>
    </source>
</evidence>
<dbReference type="SMART" id="SM00364">
    <property type="entry name" value="LRR_BAC"/>
    <property type="match status" value="10"/>
</dbReference>
<dbReference type="PROSITE" id="PS51746">
    <property type="entry name" value="PPM_2"/>
    <property type="match status" value="1"/>
</dbReference>
<evidence type="ECO:0000256" key="6">
    <source>
        <dbReference type="ARBA" id="ARBA00022723"/>
    </source>
</evidence>
<feature type="compositionally biased region" description="Polar residues" evidence="13">
    <location>
        <begin position="197"/>
        <end position="206"/>
    </location>
</feature>
<dbReference type="EMBL" id="JAAAHW010009801">
    <property type="protein sequence ID" value="KAF9936188.1"/>
    <property type="molecule type" value="Genomic_DNA"/>
</dbReference>
<dbReference type="SUPFAM" id="SSF52058">
    <property type="entry name" value="L domain-like"/>
    <property type="match status" value="2"/>
</dbReference>
<feature type="compositionally biased region" description="Basic and acidic residues" evidence="13">
    <location>
        <begin position="268"/>
        <end position="288"/>
    </location>
</feature>
<feature type="domain" description="PPM-type phosphatase" evidence="16">
    <location>
        <begin position="1246"/>
        <end position="1503"/>
    </location>
</feature>
<dbReference type="SMART" id="SM00044">
    <property type="entry name" value="CYCc"/>
    <property type="match status" value="1"/>
</dbReference>
<keyword evidence="9" id="KW-0115">cAMP biosynthesis</keyword>
<dbReference type="PROSITE" id="PS50200">
    <property type="entry name" value="RA"/>
    <property type="match status" value="1"/>
</dbReference>
<feature type="compositionally biased region" description="Basic residues" evidence="13">
    <location>
        <begin position="1"/>
        <end position="11"/>
    </location>
</feature>
<organism evidence="17 18">
    <name type="scientific">Modicella reniformis</name>
    <dbReference type="NCBI Taxonomy" id="1440133"/>
    <lineage>
        <taxon>Eukaryota</taxon>
        <taxon>Fungi</taxon>
        <taxon>Fungi incertae sedis</taxon>
        <taxon>Mucoromycota</taxon>
        <taxon>Mortierellomycotina</taxon>
        <taxon>Mortierellomycetes</taxon>
        <taxon>Mortierellales</taxon>
        <taxon>Mortierellaceae</taxon>
        <taxon>Modicella</taxon>
    </lineage>
</organism>
<comment type="similarity">
    <text evidence="2">Belongs to the adenylyl cyclase class-3 family.</text>
</comment>
<dbReference type="GO" id="GO:0035556">
    <property type="term" value="P:intracellular signal transduction"/>
    <property type="evidence" value="ECO:0007669"/>
    <property type="project" value="InterPro"/>
</dbReference>
<reference evidence="17" key="1">
    <citation type="journal article" date="2020" name="Fungal Divers.">
        <title>Resolving the Mortierellaceae phylogeny through synthesis of multi-gene phylogenetics and phylogenomics.</title>
        <authorList>
            <person name="Vandepol N."/>
            <person name="Liber J."/>
            <person name="Desiro A."/>
            <person name="Na H."/>
            <person name="Kennedy M."/>
            <person name="Barry K."/>
            <person name="Grigoriev I.V."/>
            <person name="Miller A.N."/>
            <person name="O'Donnell K."/>
            <person name="Stajich J.E."/>
            <person name="Bonito G."/>
        </authorList>
    </citation>
    <scope>NUCLEOTIDE SEQUENCE</scope>
    <source>
        <strain evidence="17">MES-2147</strain>
    </source>
</reference>
<dbReference type="Gene3D" id="3.80.10.10">
    <property type="entry name" value="Ribonuclease Inhibitor"/>
    <property type="match status" value="4"/>
</dbReference>
<dbReference type="SMART" id="SM00369">
    <property type="entry name" value="LRR_TYP"/>
    <property type="match status" value="11"/>
</dbReference>
<dbReference type="GO" id="GO:0004016">
    <property type="term" value="F:adenylate cyclase activity"/>
    <property type="evidence" value="ECO:0007669"/>
    <property type="project" value="UniProtKB-EC"/>
</dbReference>
<dbReference type="SMART" id="SM00365">
    <property type="entry name" value="LRR_SD22"/>
    <property type="match status" value="6"/>
</dbReference>
<dbReference type="InterPro" id="IPR036457">
    <property type="entry name" value="PPM-type-like_dom_sf"/>
</dbReference>
<evidence type="ECO:0000256" key="11">
    <source>
        <dbReference type="ARBA" id="ARBA00032597"/>
    </source>
</evidence>
<evidence type="ECO:0000256" key="7">
    <source>
        <dbReference type="ARBA" id="ARBA00022737"/>
    </source>
</evidence>
<evidence type="ECO:0000259" key="15">
    <source>
        <dbReference type="PROSITE" id="PS50200"/>
    </source>
</evidence>
<evidence type="ECO:0000256" key="10">
    <source>
        <dbReference type="ARBA" id="ARBA00023239"/>
    </source>
</evidence>
<feature type="compositionally biased region" description="Polar residues" evidence="13">
    <location>
        <begin position="62"/>
        <end position="74"/>
    </location>
</feature>
<dbReference type="CDD" id="cd07302">
    <property type="entry name" value="CHD"/>
    <property type="match status" value="1"/>
</dbReference>